<feature type="compositionally biased region" description="Acidic residues" evidence="1">
    <location>
        <begin position="564"/>
        <end position="578"/>
    </location>
</feature>
<evidence type="ECO:0000313" key="3">
    <source>
        <dbReference type="Proteomes" id="UP001159363"/>
    </source>
</evidence>
<feature type="region of interest" description="Disordered" evidence="1">
    <location>
        <begin position="522"/>
        <end position="579"/>
    </location>
</feature>
<protein>
    <submittedName>
        <fullName evidence="2">Uncharacterized protein</fullName>
    </submittedName>
</protein>
<name>A0ABQ9HKU1_9NEOP</name>
<evidence type="ECO:0000313" key="2">
    <source>
        <dbReference type="EMBL" id="KAJ8884784.1"/>
    </source>
</evidence>
<organism evidence="2 3">
    <name type="scientific">Dryococelus australis</name>
    <dbReference type="NCBI Taxonomy" id="614101"/>
    <lineage>
        <taxon>Eukaryota</taxon>
        <taxon>Metazoa</taxon>
        <taxon>Ecdysozoa</taxon>
        <taxon>Arthropoda</taxon>
        <taxon>Hexapoda</taxon>
        <taxon>Insecta</taxon>
        <taxon>Pterygota</taxon>
        <taxon>Neoptera</taxon>
        <taxon>Polyneoptera</taxon>
        <taxon>Phasmatodea</taxon>
        <taxon>Verophasmatodea</taxon>
        <taxon>Anareolatae</taxon>
        <taxon>Phasmatidae</taxon>
        <taxon>Eurycanthinae</taxon>
        <taxon>Dryococelus</taxon>
    </lineage>
</organism>
<keyword evidence="3" id="KW-1185">Reference proteome</keyword>
<proteinExistence type="predicted"/>
<evidence type="ECO:0000256" key="1">
    <source>
        <dbReference type="SAM" id="MobiDB-lite"/>
    </source>
</evidence>
<gene>
    <name evidence="2" type="ORF">PR048_010980</name>
</gene>
<dbReference type="EMBL" id="JARBHB010000004">
    <property type="protein sequence ID" value="KAJ8884784.1"/>
    <property type="molecule type" value="Genomic_DNA"/>
</dbReference>
<reference evidence="2 3" key="1">
    <citation type="submission" date="2023-02" db="EMBL/GenBank/DDBJ databases">
        <title>LHISI_Scaffold_Assembly.</title>
        <authorList>
            <person name="Stuart O.P."/>
            <person name="Cleave R."/>
            <person name="Magrath M.J.L."/>
            <person name="Mikheyev A.S."/>
        </authorList>
    </citation>
    <scope>NUCLEOTIDE SEQUENCE [LARGE SCALE GENOMIC DNA]</scope>
    <source>
        <strain evidence="2">Daus_M_001</strain>
        <tissue evidence="2">Leg muscle</tissue>
    </source>
</reference>
<accession>A0ABQ9HKU1</accession>
<comment type="caution">
    <text evidence="2">The sequence shown here is derived from an EMBL/GenBank/DDBJ whole genome shotgun (WGS) entry which is preliminary data.</text>
</comment>
<sequence>MVLYHDRPMHYLLHYGDSVTAAVNINVLHDVRQGNRTHSPSACCTAPAPKAERFAYQCAGESSCVLTMSSDDKVSTLVAAAEDDDRIARRRVHEINKERLLPIRIRLLRYCVRFVCRALRRGTRESPNHESGSELKCYELHLLMKFVLVTRVILIIQHWVKYTVSINCCGYLLATDKLPPSGARETRARSEPGRIPAFASKRATSFRRVMGIRIALTLYRLDDKFTAHMCAACELRAWGGGARARTPDPPILKSATLPLSYEGRAKHRYLDIPNVAPSDLHYLVALKKHLDYGISASHREMSSGTGRRFLLCWHRYLGVPLEQIFGQAWRRNILEVELMLDFVKVGSNHEWTIAVTDVSPVTAPFPKVELTNNDRKLYDCLNTAPSNPRRQFVANVVDSLFMGSSCYFVSRGAQMAVCHCGQEVHLHFITRSPWPFRTHVSATGTMLHLIFTKNGLYEESIPHDEAKRHLSHEVCSIRYIEGTYRYLQGFVYWELANVARNTSCCIDGYRFDRHSREDDEFQNKWQSAQIPDEHTTSATKKSKYNIGDETGGEDDHEDRINENEHEDSDNVEDDDSDFLDVLTHPSDIFATTNDLKKAEDV</sequence>
<dbReference type="Proteomes" id="UP001159363">
    <property type="component" value="Chromosome X"/>
</dbReference>